<feature type="region of interest" description="Disordered" evidence="1">
    <location>
        <begin position="22"/>
        <end position="43"/>
    </location>
</feature>
<gene>
    <name evidence="3" type="ORF">JK636_02525</name>
</gene>
<keyword evidence="2" id="KW-0812">Transmembrane</keyword>
<protein>
    <recommendedName>
        <fullName evidence="5">DUF5067 domain-containing protein</fullName>
    </recommendedName>
</protein>
<name>A0ABS1T9D3_9CLOT</name>
<organism evidence="3 4">
    <name type="scientific">Clostridium rhizosphaerae</name>
    <dbReference type="NCBI Taxonomy" id="2803861"/>
    <lineage>
        <taxon>Bacteria</taxon>
        <taxon>Bacillati</taxon>
        <taxon>Bacillota</taxon>
        <taxon>Clostridia</taxon>
        <taxon>Eubacteriales</taxon>
        <taxon>Clostridiaceae</taxon>
        <taxon>Clostridium</taxon>
    </lineage>
</organism>
<dbReference type="Proteomes" id="UP000632377">
    <property type="component" value="Unassembled WGS sequence"/>
</dbReference>
<evidence type="ECO:0000256" key="2">
    <source>
        <dbReference type="SAM" id="Phobius"/>
    </source>
</evidence>
<keyword evidence="2" id="KW-0472">Membrane</keyword>
<evidence type="ECO:0000313" key="4">
    <source>
        <dbReference type="Proteomes" id="UP000632377"/>
    </source>
</evidence>
<reference evidence="3 4" key="1">
    <citation type="submission" date="2021-01" db="EMBL/GenBank/DDBJ databases">
        <title>Genome public.</title>
        <authorList>
            <person name="Liu C."/>
            <person name="Sun Q."/>
        </authorList>
    </citation>
    <scope>NUCLEOTIDE SEQUENCE [LARGE SCALE GENOMIC DNA]</scope>
    <source>
        <strain evidence="3 4">YIM B02515</strain>
    </source>
</reference>
<feature type="transmembrane region" description="Helical" evidence="2">
    <location>
        <begin position="51"/>
        <end position="71"/>
    </location>
</feature>
<evidence type="ECO:0008006" key="5">
    <source>
        <dbReference type="Google" id="ProtNLM"/>
    </source>
</evidence>
<accession>A0ABS1T9D3</accession>
<comment type="caution">
    <text evidence="3">The sequence shown here is derived from an EMBL/GenBank/DDBJ whole genome shotgun (WGS) entry which is preliminary data.</text>
</comment>
<keyword evidence="2" id="KW-1133">Transmembrane helix</keyword>
<dbReference type="EMBL" id="JAESWC010000001">
    <property type="protein sequence ID" value="MBL4934628.1"/>
    <property type="molecule type" value="Genomic_DNA"/>
</dbReference>
<proteinExistence type="predicted"/>
<evidence type="ECO:0000256" key="1">
    <source>
        <dbReference type="SAM" id="MobiDB-lite"/>
    </source>
</evidence>
<evidence type="ECO:0000313" key="3">
    <source>
        <dbReference type="EMBL" id="MBL4934628.1"/>
    </source>
</evidence>
<keyword evidence="4" id="KW-1185">Reference proteome</keyword>
<dbReference type="RefSeq" id="WP_202747256.1">
    <property type="nucleotide sequence ID" value="NZ_JAESWC010000001.1"/>
</dbReference>
<sequence length="197" mass="22511">MKGKYYKGTRNGYYPNALKESSPRNDYYPNTLKQNSPKKRSKTVKKNNNKISLAFAGFFLFIIAMFSVGALSSCQKVIHVEALEGYTQTGEEFMEEANLVNLDGYYAGTGTLNNIVHVRFQAEKDGQTSDTIDATKKFFNIVYTDEAQNSQYKNLEGKVRAFKRTYKKDQDVKTHYYYIIYSSKDKIKDVGELSLGD</sequence>